<dbReference type="EMBL" id="CVRI01000055">
    <property type="protein sequence ID" value="CRL01506.1"/>
    <property type="molecule type" value="Genomic_DNA"/>
</dbReference>
<proteinExistence type="predicted"/>
<dbReference type="Gene3D" id="2.10.90.10">
    <property type="entry name" value="Cystine-knot cytokines"/>
    <property type="match status" value="1"/>
</dbReference>
<dbReference type="InterPro" id="IPR029034">
    <property type="entry name" value="Cystine-knot_cytokine"/>
</dbReference>
<dbReference type="Pfam" id="PF16077">
    <property type="entry name" value="Spaetzle"/>
    <property type="match status" value="1"/>
</dbReference>
<evidence type="ECO:0000259" key="2">
    <source>
        <dbReference type="Pfam" id="PF16077"/>
    </source>
</evidence>
<evidence type="ECO:0000256" key="1">
    <source>
        <dbReference type="SAM" id="Phobius"/>
    </source>
</evidence>
<keyword evidence="1" id="KW-1133">Transmembrane helix</keyword>
<dbReference type="AlphaFoldDB" id="A0A1J1IP45"/>
<dbReference type="Proteomes" id="UP000183832">
    <property type="component" value="Unassembled WGS sequence"/>
</dbReference>
<gene>
    <name evidence="3" type="ORF">CLUMA_CG014420</name>
</gene>
<dbReference type="SUPFAM" id="SSF57501">
    <property type="entry name" value="Cystine-knot cytokines"/>
    <property type="match status" value="1"/>
</dbReference>
<evidence type="ECO:0000313" key="4">
    <source>
        <dbReference type="Proteomes" id="UP000183832"/>
    </source>
</evidence>
<keyword evidence="1" id="KW-0812">Transmembrane</keyword>
<name>A0A1J1IP45_9DIPT</name>
<protein>
    <submittedName>
        <fullName evidence="3">CLUMA_CG014420, isoform A</fullName>
    </submittedName>
</protein>
<keyword evidence="1" id="KW-0472">Membrane</keyword>
<keyword evidence="4" id="KW-1185">Reference proteome</keyword>
<organism evidence="3 4">
    <name type="scientific">Clunio marinus</name>
    <dbReference type="NCBI Taxonomy" id="568069"/>
    <lineage>
        <taxon>Eukaryota</taxon>
        <taxon>Metazoa</taxon>
        <taxon>Ecdysozoa</taxon>
        <taxon>Arthropoda</taxon>
        <taxon>Hexapoda</taxon>
        <taxon>Insecta</taxon>
        <taxon>Pterygota</taxon>
        <taxon>Neoptera</taxon>
        <taxon>Endopterygota</taxon>
        <taxon>Diptera</taxon>
        <taxon>Nematocera</taxon>
        <taxon>Chironomoidea</taxon>
        <taxon>Chironomidae</taxon>
        <taxon>Clunio</taxon>
    </lineage>
</organism>
<dbReference type="OrthoDB" id="7798552at2759"/>
<sequence length="187" mass="21533">MLVDWEYIESTFAKALSVEPSTQNRRHHVLVKLKPNTNNMTSIERYTLIIVYFLGVLATLTLSMVIKMGRDISTDSQATEFTSAECSESYESTDLCISKKHMINPNDLINSSEIEFDFDPKFSQTIEVELCINEGSPCAEHYPKMKTMCRQKYLTIQLQVVAKNQTKSQLETFSIPSNCECVFYRQW</sequence>
<reference evidence="3 4" key="1">
    <citation type="submission" date="2015-04" db="EMBL/GenBank/DDBJ databases">
        <authorList>
            <person name="Syromyatnikov M.Y."/>
            <person name="Popov V.N."/>
        </authorList>
    </citation>
    <scope>NUCLEOTIDE SEQUENCE [LARGE SCALE GENOMIC DNA]</scope>
</reference>
<feature type="transmembrane region" description="Helical" evidence="1">
    <location>
        <begin position="46"/>
        <end position="66"/>
    </location>
</feature>
<dbReference type="InterPro" id="IPR032104">
    <property type="entry name" value="Spaetzle"/>
</dbReference>
<accession>A0A1J1IP45</accession>
<feature type="domain" description="Spaetzle" evidence="2">
    <location>
        <begin position="94"/>
        <end position="182"/>
    </location>
</feature>
<evidence type="ECO:0000313" key="3">
    <source>
        <dbReference type="EMBL" id="CRL01506.1"/>
    </source>
</evidence>